<sequence length="183" mass="20197">MSILLSHLHIATHKTLAWKVLETGGCQCICHNETDQAKIEFSMYLFQHKLLNQHKNAAMFVVSDHLLSFISPASFALENVWYPSKFPWGVVAVLFFGGGGAASPRPRHSFPHALVRLCTGTGTPPNCRFETTQGFWVSSTFAFCCTEAHHCISTGSLQKLFPGFLLGFFFGPVCIQSGAEMLV</sequence>
<dbReference type="AlphaFoldDB" id="A0A7S4G1V2"/>
<gene>
    <name evidence="1" type="ORF">EGYM00163_LOCUS33765</name>
</gene>
<reference evidence="1" key="1">
    <citation type="submission" date="2021-01" db="EMBL/GenBank/DDBJ databases">
        <authorList>
            <person name="Corre E."/>
            <person name="Pelletier E."/>
            <person name="Niang G."/>
            <person name="Scheremetjew M."/>
            <person name="Finn R."/>
            <person name="Kale V."/>
            <person name="Holt S."/>
            <person name="Cochrane G."/>
            <person name="Meng A."/>
            <person name="Brown T."/>
            <person name="Cohen L."/>
        </authorList>
    </citation>
    <scope>NUCLEOTIDE SEQUENCE</scope>
    <source>
        <strain evidence="1">CCMP1594</strain>
    </source>
</reference>
<evidence type="ECO:0000313" key="1">
    <source>
        <dbReference type="EMBL" id="CAE0822564.1"/>
    </source>
</evidence>
<organism evidence="1">
    <name type="scientific">Eutreptiella gymnastica</name>
    <dbReference type="NCBI Taxonomy" id="73025"/>
    <lineage>
        <taxon>Eukaryota</taxon>
        <taxon>Discoba</taxon>
        <taxon>Euglenozoa</taxon>
        <taxon>Euglenida</taxon>
        <taxon>Spirocuta</taxon>
        <taxon>Euglenophyceae</taxon>
        <taxon>Eutreptiales</taxon>
        <taxon>Eutreptiaceae</taxon>
        <taxon>Eutreptiella</taxon>
    </lineage>
</organism>
<name>A0A7S4G1V2_9EUGL</name>
<accession>A0A7S4G1V2</accession>
<proteinExistence type="predicted"/>
<dbReference type="EMBL" id="HBJA01097569">
    <property type="protein sequence ID" value="CAE0822564.1"/>
    <property type="molecule type" value="Transcribed_RNA"/>
</dbReference>
<protein>
    <submittedName>
        <fullName evidence="1">Uncharacterized protein</fullName>
    </submittedName>
</protein>